<evidence type="ECO:0000313" key="6">
    <source>
        <dbReference type="Proteomes" id="UP000642748"/>
    </source>
</evidence>
<name>A0A8J3QW65_9ACTN</name>
<proteinExistence type="predicted"/>
<dbReference type="SMART" id="SM00418">
    <property type="entry name" value="HTH_ARSR"/>
    <property type="match status" value="1"/>
</dbReference>
<accession>A0A8J3QW65</accession>
<organism evidence="5 6">
    <name type="scientific">Rugosimonospora africana</name>
    <dbReference type="NCBI Taxonomy" id="556532"/>
    <lineage>
        <taxon>Bacteria</taxon>
        <taxon>Bacillati</taxon>
        <taxon>Actinomycetota</taxon>
        <taxon>Actinomycetes</taxon>
        <taxon>Micromonosporales</taxon>
        <taxon>Micromonosporaceae</taxon>
        <taxon>Rugosimonospora</taxon>
    </lineage>
</organism>
<evidence type="ECO:0000259" key="4">
    <source>
        <dbReference type="SMART" id="SM00418"/>
    </source>
</evidence>
<evidence type="ECO:0000313" key="5">
    <source>
        <dbReference type="EMBL" id="GIH15861.1"/>
    </source>
</evidence>
<dbReference type="InterPro" id="IPR036388">
    <property type="entry name" value="WH-like_DNA-bd_sf"/>
</dbReference>
<dbReference type="PANTHER" id="PTHR43132:SF8">
    <property type="entry name" value="HTH-TYPE TRANSCRIPTIONAL REGULATOR KMTR"/>
    <property type="match status" value="1"/>
</dbReference>
<comment type="caution">
    <text evidence="5">The sequence shown here is derived from an EMBL/GenBank/DDBJ whole genome shotgun (WGS) entry which is preliminary data.</text>
</comment>
<dbReference type="EMBL" id="BONZ01000038">
    <property type="protein sequence ID" value="GIH15861.1"/>
    <property type="molecule type" value="Genomic_DNA"/>
</dbReference>
<reference evidence="5" key="1">
    <citation type="submission" date="2021-01" db="EMBL/GenBank/DDBJ databases">
        <title>Whole genome shotgun sequence of Rugosimonospora africana NBRC 104875.</title>
        <authorList>
            <person name="Komaki H."/>
            <person name="Tamura T."/>
        </authorList>
    </citation>
    <scope>NUCLEOTIDE SEQUENCE</scope>
    <source>
        <strain evidence="5">NBRC 104875</strain>
    </source>
</reference>
<keyword evidence="2" id="KW-0238">DNA-binding</keyword>
<keyword evidence="6" id="KW-1185">Reference proteome</keyword>
<dbReference type="RefSeq" id="WP_203919477.1">
    <property type="nucleotide sequence ID" value="NZ_BONZ01000038.1"/>
</dbReference>
<dbReference type="Proteomes" id="UP000642748">
    <property type="component" value="Unassembled WGS sequence"/>
</dbReference>
<keyword evidence="1" id="KW-0805">Transcription regulation</keyword>
<evidence type="ECO:0000256" key="2">
    <source>
        <dbReference type="ARBA" id="ARBA00023125"/>
    </source>
</evidence>
<dbReference type="SUPFAM" id="SSF46785">
    <property type="entry name" value="Winged helix' DNA-binding domain"/>
    <property type="match status" value="1"/>
</dbReference>
<gene>
    <name evidence="5" type="ORF">Raf01_40330</name>
</gene>
<dbReference type="Gene3D" id="1.10.10.10">
    <property type="entry name" value="Winged helix-like DNA-binding domain superfamily/Winged helix DNA-binding domain"/>
    <property type="match status" value="1"/>
</dbReference>
<dbReference type="InterPro" id="IPR011991">
    <property type="entry name" value="ArsR-like_HTH"/>
</dbReference>
<dbReference type="InterPro" id="IPR036390">
    <property type="entry name" value="WH_DNA-bd_sf"/>
</dbReference>
<feature type="domain" description="HTH arsR-type" evidence="4">
    <location>
        <begin position="253"/>
        <end position="328"/>
    </location>
</feature>
<dbReference type="CDD" id="cd00090">
    <property type="entry name" value="HTH_ARSR"/>
    <property type="match status" value="1"/>
</dbReference>
<dbReference type="Pfam" id="PF01022">
    <property type="entry name" value="HTH_5"/>
    <property type="match status" value="1"/>
</dbReference>
<dbReference type="InterPro" id="IPR051011">
    <property type="entry name" value="Metal_resp_trans_reg"/>
</dbReference>
<protein>
    <submittedName>
        <fullName evidence="5">Transcriptional regulator</fullName>
    </submittedName>
</protein>
<evidence type="ECO:0000256" key="1">
    <source>
        <dbReference type="ARBA" id="ARBA00023015"/>
    </source>
</evidence>
<dbReference type="InterPro" id="IPR001845">
    <property type="entry name" value="HTH_ArsR_DNA-bd_dom"/>
</dbReference>
<keyword evidence="3" id="KW-0804">Transcription</keyword>
<dbReference type="GO" id="GO:0003700">
    <property type="term" value="F:DNA-binding transcription factor activity"/>
    <property type="evidence" value="ECO:0007669"/>
    <property type="project" value="InterPro"/>
</dbReference>
<dbReference type="GO" id="GO:0003677">
    <property type="term" value="F:DNA binding"/>
    <property type="evidence" value="ECO:0007669"/>
    <property type="project" value="UniProtKB-KW"/>
</dbReference>
<dbReference type="PANTHER" id="PTHR43132">
    <property type="entry name" value="ARSENICAL RESISTANCE OPERON REPRESSOR ARSR-RELATED"/>
    <property type="match status" value="1"/>
</dbReference>
<sequence length="328" mass="35131">MIHVELDEQTVARTRIAISPLWETVCSLHLLARSPGTVPWPYTAWARHARTVLSTVDAVQPVRILLGDCGRSSPDFFSPVPPSATPSLEEELAALVAVDSDTIDAQVAKHYGDDVPDAIAEFRDRPGPALRRFADGIAAYWDAAIADRWPAMRSSLDEEVLLRARALAADGPDALLSDLHERVRWQPPVLTLVKPKDFRITAQNMRLVLIPLIFSQGALMCSTDDPAVVAVSYQARGATALADGPASVSPGADRLTVLLGRGRAAVLNGLAEPSTTAGLATRLGLAPSTVSEHLAGLLAAGVVHRRRIGRHVLYELEPAGVALVSLLR</sequence>
<dbReference type="AlphaFoldDB" id="A0A8J3QW65"/>
<evidence type="ECO:0000256" key="3">
    <source>
        <dbReference type="ARBA" id="ARBA00023163"/>
    </source>
</evidence>